<comment type="caution">
    <text evidence="1">The sequence shown here is derived from an EMBL/GenBank/DDBJ whole genome shotgun (WGS) entry which is preliminary data.</text>
</comment>
<protein>
    <submittedName>
        <fullName evidence="1">(African queen) hypothetical protein</fullName>
    </submittedName>
</protein>
<keyword evidence="2" id="KW-1185">Reference proteome</keyword>
<name>A0A8J2RI80_9NEOP</name>
<gene>
    <name evidence="1" type="ORF">DCHRY22_LOCUS14782</name>
</gene>
<dbReference type="AlphaFoldDB" id="A0A8J2RI80"/>
<accession>A0A8J2RI80</accession>
<sequence length="72" mass="8417">MAIEVKVETCLEVRVVIGFSCRFECSDLANEALFKCDLLWRPRIMIASQTHNLMAIIRSPLDDRDDEFVQQW</sequence>
<reference evidence="1" key="1">
    <citation type="submission" date="2021-09" db="EMBL/GenBank/DDBJ databases">
        <authorList>
            <person name="Martin H S."/>
        </authorList>
    </citation>
    <scope>NUCLEOTIDE SEQUENCE</scope>
</reference>
<proteinExistence type="predicted"/>
<organism evidence="1 2">
    <name type="scientific">Danaus chrysippus</name>
    <name type="common">African queen</name>
    <dbReference type="NCBI Taxonomy" id="151541"/>
    <lineage>
        <taxon>Eukaryota</taxon>
        <taxon>Metazoa</taxon>
        <taxon>Ecdysozoa</taxon>
        <taxon>Arthropoda</taxon>
        <taxon>Hexapoda</taxon>
        <taxon>Insecta</taxon>
        <taxon>Pterygota</taxon>
        <taxon>Neoptera</taxon>
        <taxon>Endopterygota</taxon>
        <taxon>Lepidoptera</taxon>
        <taxon>Glossata</taxon>
        <taxon>Ditrysia</taxon>
        <taxon>Papilionoidea</taxon>
        <taxon>Nymphalidae</taxon>
        <taxon>Danainae</taxon>
        <taxon>Danaini</taxon>
        <taxon>Danaina</taxon>
        <taxon>Danaus</taxon>
        <taxon>Anosia</taxon>
    </lineage>
</organism>
<evidence type="ECO:0000313" key="1">
    <source>
        <dbReference type="EMBL" id="CAG9583388.1"/>
    </source>
</evidence>
<dbReference type="EMBL" id="CAKASE010000081">
    <property type="protein sequence ID" value="CAG9583388.1"/>
    <property type="molecule type" value="Genomic_DNA"/>
</dbReference>
<evidence type="ECO:0000313" key="2">
    <source>
        <dbReference type="Proteomes" id="UP000789524"/>
    </source>
</evidence>
<dbReference type="Proteomes" id="UP000789524">
    <property type="component" value="Unassembled WGS sequence"/>
</dbReference>